<dbReference type="RefSeq" id="WP_048695731.1">
    <property type="nucleotide sequence ID" value="NZ_JBDORN010000006.1"/>
</dbReference>
<evidence type="ECO:0000313" key="1">
    <source>
        <dbReference type="EMBL" id="KAB6424697.1"/>
    </source>
</evidence>
<accession>A0A7J5QTK5</accession>
<dbReference type="Gene3D" id="1.10.3910.10">
    <property type="entry name" value="SP0561-like"/>
    <property type="match status" value="1"/>
</dbReference>
<comment type="caution">
    <text evidence="1">The sequence shown here is derived from an EMBL/GenBank/DDBJ whole genome shotgun (WGS) entry which is preliminary data.</text>
</comment>
<sequence>MTINKDTPVHRIWAAYPQLIHRLVKRDHRYAYLENSPSTCASGKRTTVENIAFLAGDDTDALLTFLKEEIERNDIQFRY</sequence>
<name>A0A7J5QTK5_9BACE</name>
<evidence type="ECO:0000313" key="2">
    <source>
        <dbReference type="Proteomes" id="UP000471447"/>
    </source>
</evidence>
<dbReference type="InterPro" id="IPR038062">
    <property type="entry name" value="ScdA-like_N_sf"/>
</dbReference>
<proteinExistence type="predicted"/>
<dbReference type="EMBL" id="WDCG01000007">
    <property type="protein sequence ID" value="KAB6424697.1"/>
    <property type="molecule type" value="Genomic_DNA"/>
</dbReference>
<gene>
    <name evidence="1" type="ORF">GAZ26_08225</name>
</gene>
<dbReference type="AlphaFoldDB" id="A0A7J5QTK5"/>
<organism evidence="1 2">
    <name type="scientific">Bacteroides xylanisolvens</name>
    <dbReference type="NCBI Taxonomy" id="371601"/>
    <lineage>
        <taxon>Bacteria</taxon>
        <taxon>Pseudomonadati</taxon>
        <taxon>Bacteroidota</taxon>
        <taxon>Bacteroidia</taxon>
        <taxon>Bacteroidales</taxon>
        <taxon>Bacteroidaceae</taxon>
        <taxon>Bacteroides</taxon>
    </lineage>
</organism>
<protein>
    <submittedName>
        <fullName evidence="1">DUF1858 domain-containing protein</fullName>
    </submittedName>
</protein>
<dbReference type="SUPFAM" id="SSF140683">
    <property type="entry name" value="SP0561-like"/>
    <property type="match status" value="1"/>
</dbReference>
<reference evidence="1 2" key="1">
    <citation type="journal article" date="2019" name="Nat. Med.">
        <title>A library of human gut bacterial isolates paired with longitudinal multiomics data enables mechanistic microbiome research.</title>
        <authorList>
            <person name="Poyet M."/>
            <person name="Groussin M."/>
            <person name="Gibbons S.M."/>
            <person name="Avila-Pacheco J."/>
            <person name="Jiang X."/>
            <person name="Kearney S.M."/>
            <person name="Perrotta A.R."/>
            <person name="Berdy B."/>
            <person name="Zhao S."/>
            <person name="Lieberman T.D."/>
            <person name="Swanson P.K."/>
            <person name="Smith M."/>
            <person name="Roesemann S."/>
            <person name="Alexander J.E."/>
            <person name="Rich S.A."/>
            <person name="Livny J."/>
            <person name="Vlamakis H."/>
            <person name="Clish C."/>
            <person name="Bullock K."/>
            <person name="Deik A."/>
            <person name="Scott J."/>
            <person name="Pierce K.A."/>
            <person name="Xavier R.J."/>
            <person name="Alm E.J."/>
        </authorList>
    </citation>
    <scope>NUCLEOTIDE SEQUENCE [LARGE SCALE GENOMIC DNA]</scope>
    <source>
        <strain evidence="1 2">BIOML-A7</strain>
    </source>
</reference>
<dbReference type="Proteomes" id="UP000471447">
    <property type="component" value="Unassembled WGS sequence"/>
</dbReference>